<comment type="caution">
    <text evidence="2">The sequence shown here is derived from an EMBL/GenBank/DDBJ whole genome shotgun (WGS) entry which is preliminary data.</text>
</comment>
<keyword evidence="3" id="KW-1185">Reference proteome</keyword>
<dbReference type="GeneID" id="69118720"/>
<evidence type="ECO:0000313" key="2">
    <source>
        <dbReference type="EMBL" id="MFC3478273.1"/>
    </source>
</evidence>
<name>A0ABD5NHD7_9EURY</name>
<reference evidence="2 3" key="1">
    <citation type="journal article" date="2019" name="Int. J. Syst. Evol. Microbiol.">
        <title>The Global Catalogue of Microorganisms (GCM) 10K type strain sequencing project: providing services to taxonomists for standard genome sequencing and annotation.</title>
        <authorList>
            <consortium name="The Broad Institute Genomics Platform"/>
            <consortium name="The Broad Institute Genome Sequencing Center for Infectious Disease"/>
            <person name="Wu L."/>
            <person name="Ma J."/>
        </authorList>
    </citation>
    <scope>NUCLEOTIDE SEQUENCE [LARGE SCALE GENOMIC DNA]</scope>
    <source>
        <strain evidence="2 3">CGMCC 1.12562</strain>
    </source>
</reference>
<evidence type="ECO:0000313" key="3">
    <source>
        <dbReference type="Proteomes" id="UP001595660"/>
    </source>
</evidence>
<dbReference type="EMBL" id="JBHRWN010000002">
    <property type="protein sequence ID" value="MFC3478273.1"/>
    <property type="molecule type" value="Genomic_DNA"/>
</dbReference>
<sequence>MTRDTLPARVVEAVAAADGVEPADVETLHAYVDPDALRKLDEQDGGEWRLTFQFADHQVTVTHEARVLVDGRAYAADASVR</sequence>
<dbReference type="InterPro" id="IPR040624">
    <property type="entry name" value="HalOD1"/>
</dbReference>
<evidence type="ECO:0000259" key="1">
    <source>
        <dbReference type="Pfam" id="PF18545"/>
    </source>
</evidence>
<dbReference type="RefSeq" id="WP_232570614.1">
    <property type="nucleotide sequence ID" value="NZ_CP089466.1"/>
</dbReference>
<protein>
    <submittedName>
        <fullName evidence="2">HalOD1 output domain-containing protein</fullName>
    </submittedName>
</protein>
<dbReference type="Pfam" id="PF18545">
    <property type="entry name" value="HalOD1"/>
    <property type="match status" value="1"/>
</dbReference>
<dbReference type="AlphaFoldDB" id="A0ABD5NHD7"/>
<feature type="domain" description="Halobacterial output" evidence="1">
    <location>
        <begin position="4"/>
        <end position="70"/>
    </location>
</feature>
<gene>
    <name evidence="2" type="ORF">ACFOKC_11135</name>
</gene>
<proteinExistence type="predicted"/>
<accession>A0ABD5NHD7</accession>
<organism evidence="2 3">
    <name type="scientific">Halobacterium litoreum</name>
    <dbReference type="NCBI Taxonomy" id="2039234"/>
    <lineage>
        <taxon>Archaea</taxon>
        <taxon>Methanobacteriati</taxon>
        <taxon>Methanobacteriota</taxon>
        <taxon>Stenosarchaea group</taxon>
        <taxon>Halobacteria</taxon>
        <taxon>Halobacteriales</taxon>
        <taxon>Halobacteriaceae</taxon>
        <taxon>Halobacterium</taxon>
    </lineage>
</organism>
<dbReference type="Proteomes" id="UP001595660">
    <property type="component" value="Unassembled WGS sequence"/>
</dbReference>